<feature type="region of interest" description="Disordered" evidence="7">
    <location>
        <begin position="201"/>
        <end position="223"/>
    </location>
</feature>
<evidence type="ECO:0000313" key="9">
    <source>
        <dbReference type="Proteomes" id="UP001152799"/>
    </source>
</evidence>
<evidence type="ECO:0000256" key="6">
    <source>
        <dbReference type="RuleBase" id="RU000572"/>
    </source>
</evidence>
<dbReference type="AlphaFoldDB" id="A0A9N9QPM6"/>
<organism evidence="8 9">
    <name type="scientific">Ceutorhynchus assimilis</name>
    <name type="common">cabbage seed weevil</name>
    <dbReference type="NCBI Taxonomy" id="467358"/>
    <lineage>
        <taxon>Eukaryota</taxon>
        <taxon>Metazoa</taxon>
        <taxon>Ecdysozoa</taxon>
        <taxon>Arthropoda</taxon>
        <taxon>Hexapoda</taxon>
        <taxon>Insecta</taxon>
        <taxon>Pterygota</taxon>
        <taxon>Neoptera</taxon>
        <taxon>Endopterygota</taxon>
        <taxon>Coleoptera</taxon>
        <taxon>Polyphaga</taxon>
        <taxon>Cucujiformia</taxon>
        <taxon>Curculionidae</taxon>
        <taxon>Ceutorhynchinae</taxon>
        <taxon>Ceutorhynchus</taxon>
    </lineage>
</organism>
<evidence type="ECO:0000313" key="8">
    <source>
        <dbReference type="EMBL" id="CAG9768303.1"/>
    </source>
</evidence>
<proteinExistence type="inferred from homology"/>
<reference evidence="8" key="1">
    <citation type="submission" date="2022-01" db="EMBL/GenBank/DDBJ databases">
        <authorList>
            <person name="King R."/>
        </authorList>
    </citation>
    <scope>NUCLEOTIDE SEQUENCE</scope>
</reference>
<evidence type="ECO:0000256" key="4">
    <source>
        <dbReference type="ARBA" id="ARBA00058367"/>
    </source>
</evidence>
<dbReference type="GO" id="GO:0006412">
    <property type="term" value="P:translation"/>
    <property type="evidence" value="ECO:0007669"/>
    <property type="project" value="InterPro"/>
</dbReference>
<evidence type="ECO:0000256" key="1">
    <source>
        <dbReference type="ARBA" id="ARBA00005640"/>
    </source>
</evidence>
<accession>A0A9N9QPM6</accession>
<comment type="subunit">
    <text evidence="5">Component of the 60S large ribosomal subunit (LSU).</text>
</comment>
<evidence type="ECO:0000256" key="3">
    <source>
        <dbReference type="ARBA" id="ARBA00023274"/>
    </source>
</evidence>
<keyword evidence="3 6" id="KW-0687">Ribonucleoprotein</keyword>
<protein>
    <recommendedName>
        <fullName evidence="6">60S ribosomal protein L13</fullName>
    </recommendedName>
</protein>
<comment type="function">
    <text evidence="4">Component of the ribosome, a large ribonucleoprotein complex responsible for the synthesis of proteins in the cell. The small ribosomal subunit (SSU) binds messenger RNAs (mRNAs) and translates the encoded message by selecting cognate aminoacyl-transfer RNA (tRNA) molecules. The large subunit (LSU) contains the ribosomal catalytic site termed the peptidyl transferase center (PTC), which catalyzes the formation of peptide bonds, thereby polymerizing the amino acids delivered by tRNAs into a polypeptide chain. The nascent polypeptides leave the ribosome through a tunnel in the LSU and interact with protein factors that function in enzymatic processing, targeting, and the membrane insertion of nascent chains at the exit of the ribosomal tunnel. As part of the LSU, it is probably required for its formation and the maturation of rRNAs.</text>
</comment>
<dbReference type="OrthoDB" id="10264538at2759"/>
<dbReference type="HAMAP" id="MF_00499">
    <property type="entry name" value="Ribosomal_eL13"/>
    <property type="match status" value="1"/>
</dbReference>
<evidence type="ECO:0000256" key="2">
    <source>
        <dbReference type="ARBA" id="ARBA00022980"/>
    </source>
</evidence>
<dbReference type="GO" id="GO:0022625">
    <property type="term" value="C:cytosolic large ribosomal subunit"/>
    <property type="evidence" value="ECO:0007669"/>
    <property type="project" value="TreeGrafter"/>
</dbReference>
<dbReference type="Gene3D" id="1.20.5.110">
    <property type="match status" value="1"/>
</dbReference>
<dbReference type="FunFam" id="1.20.5.110:FF:000003">
    <property type="entry name" value="60S ribosomal protein L13"/>
    <property type="match status" value="1"/>
</dbReference>
<dbReference type="GO" id="GO:0003723">
    <property type="term" value="F:RNA binding"/>
    <property type="evidence" value="ECO:0007669"/>
    <property type="project" value="TreeGrafter"/>
</dbReference>
<comment type="similarity">
    <text evidence="1 6">Belongs to the eukaryotic ribosomal protein eL13 family.</text>
</comment>
<dbReference type="PROSITE" id="PS01104">
    <property type="entry name" value="RIBOSOMAL_L13E"/>
    <property type="match status" value="1"/>
</dbReference>
<evidence type="ECO:0000256" key="5">
    <source>
        <dbReference type="ARBA" id="ARBA00065437"/>
    </source>
</evidence>
<keyword evidence="9" id="KW-1185">Reference proteome</keyword>
<dbReference type="GO" id="GO:0003735">
    <property type="term" value="F:structural constituent of ribosome"/>
    <property type="evidence" value="ECO:0007669"/>
    <property type="project" value="InterPro"/>
</dbReference>
<dbReference type="PANTHER" id="PTHR11722">
    <property type="entry name" value="60S RIBOSOMAL PROTEIN L13"/>
    <property type="match status" value="1"/>
</dbReference>
<name>A0A9N9QPM6_9CUCU</name>
<gene>
    <name evidence="8" type="ORF">CEUTPL_LOCUS8849</name>
</gene>
<dbReference type="InterPro" id="IPR001380">
    <property type="entry name" value="Ribosomal_eL13"/>
</dbReference>
<dbReference type="Proteomes" id="UP001152799">
    <property type="component" value="Chromosome 4"/>
</dbReference>
<dbReference type="Pfam" id="PF01294">
    <property type="entry name" value="Ribosomal_L13e"/>
    <property type="match status" value="1"/>
</dbReference>
<dbReference type="PANTHER" id="PTHR11722:SF0">
    <property type="entry name" value="LARGE RIBOSOMAL SUBUNIT PROTEIN EL13"/>
    <property type="match status" value="1"/>
</dbReference>
<dbReference type="InterPro" id="IPR018256">
    <property type="entry name" value="Ribosomal_eL13_CS"/>
</dbReference>
<dbReference type="EMBL" id="OU892280">
    <property type="protein sequence ID" value="CAG9768303.1"/>
    <property type="molecule type" value="Genomic_DNA"/>
</dbReference>
<sequence length="223" mass="25390">MAPKGNNMIPNGHFHKDWQRFVKTWFNQPARKFRRHQTRVKKARAIAPRPAAGPLRPVVRCPTVRYHTKVRAGRGFTLRELKAAGLNPRFAKTVGIAVDPRRRNKSVESIQVNAQRLKEYKSKLILFPVHKKSKLRAGEATEEERKVATQLPGEVLPIKQAAIRSKARVPTEEETKFNAYVTLRKARADARLVGIRAKRIKDAAENPEDVTKAGKEKKQPKTK</sequence>
<evidence type="ECO:0000256" key="7">
    <source>
        <dbReference type="SAM" id="MobiDB-lite"/>
    </source>
</evidence>
<keyword evidence="2 6" id="KW-0689">Ribosomal protein</keyword>